<dbReference type="SMART" id="SM00060">
    <property type="entry name" value="FN3"/>
    <property type="match status" value="1"/>
</dbReference>
<feature type="signal peptide" evidence="2">
    <location>
        <begin position="1"/>
        <end position="23"/>
    </location>
</feature>
<keyword evidence="5" id="KW-1185">Reference proteome</keyword>
<evidence type="ECO:0000256" key="2">
    <source>
        <dbReference type="SAM" id="SignalP"/>
    </source>
</evidence>
<dbReference type="SUPFAM" id="SSF49265">
    <property type="entry name" value="Fibronectin type III"/>
    <property type="match status" value="1"/>
</dbReference>
<sequence length="579" mass="61262">MKFKIFSGFLPIAALLLASSLEAQNFQQMPIASGLTSDVIANGIGSSAISTSTDVDGVSYAFVSRDFQVNASSTPLTYGLPVNRLINSVVASTPGLSYQLPDYNSSNSLKLSTQNSSGTITFTTPIPAFKLYMLATSGSGASTVSAVVNFTDGTSQTFTGVAVPDWYDNTGFAVQGFGRINRTNDNLEASTTNPRLYQILLTIGAGNQSKPIQSVTVTKTSSAQGHANIFAFSADAYSDCAAPTLNAVGTLTSSSADVSWTAPTGTIASSYDIFYSTTNTAPTSGTSPIITGITGTSTTIPNLNPNTTYYYWVRGNCSTGGTSQSVWSFSGTFKTLCGEVTSMFENFDSYTTGNIVPTCWVRLAGSGSQTITSTSPASGTRNIYQSTSSTATPTYVVLPAFSNINSGTSQLRFKARVSTGAPGSLIVGYVTNTADAATFVPLQTLTITNTSYTAAGSEYTVSVPNTVPVGARLAIRSTNDGKSYYWDDVYWEASTLSTSEVNANKKKLTIHPNPFKDVLYISEIEKVTSVTISDISGRVVRTIDNPTQEINLSLLNSGLYLVNLRMKDGTQYTVKAIKN</sequence>
<dbReference type="InterPro" id="IPR013783">
    <property type="entry name" value="Ig-like_fold"/>
</dbReference>
<dbReference type="Pfam" id="PF00041">
    <property type="entry name" value="fn3"/>
    <property type="match status" value="1"/>
</dbReference>
<evidence type="ECO:0000259" key="3">
    <source>
        <dbReference type="PROSITE" id="PS50853"/>
    </source>
</evidence>
<dbReference type="InterPro" id="IPR003961">
    <property type="entry name" value="FN3_dom"/>
</dbReference>
<evidence type="ECO:0000313" key="5">
    <source>
        <dbReference type="Proteomes" id="UP000184518"/>
    </source>
</evidence>
<gene>
    <name evidence="4" type="ORF">SAMN05443633_108108</name>
</gene>
<accession>A0A1M5FRA6</accession>
<evidence type="ECO:0000313" key="4">
    <source>
        <dbReference type="EMBL" id="SHF94038.1"/>
    </source>
</evidence>
<dbReference type="Proteomes" id="UP000184518">
    <property type="component" value="Unassembled WGS sequence"/>
</dbReference>
<dbReference type="InterPro" id="IPR036116">
    <property type="entry name" value="FN3_sf"/>
</dbReference>
<protein>
    <submittedName>
        <fullName evidence="4">Por secretion system C-terminal sorting domain-containing protein</fullName>
    </submittedName>
</protein>
<feature type="domain" description="Fibronectin type-III" evidence="3">
    <location>
        <begin position="242"/>
        <end position="338"/>
    </location>
</feature>
<dbReference type="PROSITE" id="PS50853">
    <property type="entry name" value="FN3"/>
    <property type="match status" value="1"/>
</dbReference>
<dbReference type="RefSeq" id="WP_072959503.1">
    <property type="nucleotide sequence ID" value="NZ_FQUT01000008.1"/>
</dbReference>
<proteinExistence type="predicted"/>
<dbReference type="CDD" id="cd00063">
    <property type="entry name" value="FN3"/>
    <property type="match status" value="1"/>
</dbReference>
<organism evidence="4 5">
    <name type="scientific">Chryseobacterium arachidis</name>
    <dbReference type="NCBI Taxonomy" id="1416778"/>
    <lineage>
        <taxon>Bacteria</taxon>
        <taxon>Pseudomonadati</taxon>
        <taxon>Bacteroidota</taxon>
        <taxon>Flavobacteriia</taxon>
        <taxon>Flavobacteriales</taxon>
        <taxon>Weeksellaceae</taxon>
        <taxon>Chryseobacterium group</taxon>
        <taxon>Chryseobacterium</taxon>
    </lineage>
</organism>
<keyword evidence="1 2" id="KW-0732">Signal</keyword>
<evidence type="ECO:0000256" key="1">
    <source>
        <dbReference type="ARBA" id="ARBA00022729"/>
    </source>
</evidence>
<feature type="chain" id="PRO_5012544820" evidence="2">
    <location>
        <begin position="24"/>
        <end position="579"/>
    </location>
</feature>
<dbReference type="OrthoDB" id="1274898at2"/>
<reference evidence="5" key="1">
    <citation type="submission" date="2016-11" db="EMBL/GenBank/DDBJ databases">
        <authorList>
            <person name="Varghese N."/>
            <person name="Submissions S."/>
        </authorList>
    </citation>
    <scope>NUCLEOTIDE SEQUENCE [LARGE SCALE GENOMIC DNA]</scope>
    <source>
        <strain evidence="5">DSM 27619</strain>
    </source>
</reference>
<dbReference type="Pfam" id="PF18962">
    <property type="entry name" value="Por_Secre_tail"/>
    <property type="match status" value="1"/>
</dbReference>
<dbReference type="EMBL" id="FQUT01000008">
    <property type="protein sequence ID" value="SHF94038.1"/>
    <property type="molecule type" value="Genomic_DNA"/>
</dbReference>
<name>A0A1M5FRA6_9FLAO</name>
<dbReference type="Gene3D" id="2.60.40.10">
    <property type="entry name" value="Immunoglobulins"/>
    <property type="match status" value="1"/>
</dbReference>
<dbReference type="NCBIfam" id="TIGR04183">
    <property type="entry name" value="Por_Secre_tail"/>
    <property type="match status" value="1"/>
</dbReference>
<dbReference type="STRING" id="1416778.SAMN05443633_108108"/>
<dbReference type="InterPro" id="IPR026444">
    <property type="entry name" value="Secre_tail"/>
</dbReference>
<dbReference type="AlphaFoldDB" id="A0A1M5FRA6"/>